<keyword evidence="2" id="KW-1185">Reference proteome</keyword>
<accession>A0A0D0IPK0</accession>
<dbReference type="AlphaFoldDB" id="A0A0D0IPK0"/>
<dbReference type="Proteomes" id="UP000032120">
    <property type="component" value="Unassembled WGS sequence"/>
</dbReference>
<dbReference type="EMBL" id="JXSQ01000036">
    <property type="protein sequence ID" value="KIP51448.1"/>
    <property type="molecule type" value="Genomic_DNA"/>
</dbReference>
<evidence type="ECO:0000313" key="1">
    <source>
        <dbReference type="EMBL" id="KIP51448.1"/>
    </source>
</evidence>
<proteinExistence type="predicted"/>
<reference evidence="1 2" key="1">
    <citation type="submission" date="2015-01" db="EMBL/GenBank/DDBJ databases">
        <title>Draft genome sequence of Leucobacter komagatae strain VKM ST2845.</title>
        <authorList>
            <person name="Karlyshev A.V."/>
            <person name="Kudryashova E.B."/>
        </authorList>
    </citation>
    <scope>NUCLEOTIDE SEQUENCE [LARGE SCALE GENOMIC DNA]</scope>
    <source>
        <strain evidence="1 2">VKM ST2845</strain>
    </source>
</reference>
<protein>
    <submittedName>
        <fullName evidence="1">Uncharacterized protein</fullName>
    </submittedName>
</protein>
<organism evidence="1 2">
    <name type="scientific">Leucobacter komagatae</name>
    <dbReference type="NCBI Taxonomy" id="55969"/>
    <lineage>
        <taxon>Bacteria</taxon>
        <taxon>Bacillati</taxon>
        <taxon>Actinomycetota</taxon>
        <taxon>Actinomycetes</taxon>
        <taxon>Micrococcales</taxon>
        <taxon>Microbacteriaceae</taxon>
        <taxon>Leucobacter</taxon>
    </lineage>
</organism>
<comment type="caution">
    <text evidence="1">The sequence shown here is derived from an EMBL/GenBank/DDBJ whole genome shotgun (WGS) entry which is preliminary data.</text>
</comment>
<name>A0A0D0IPK0_9MICO</name>
<gene>
    <name evidence="1" type="ORF">SD72_15330</name>
</gene>
<sequence>MRVRGRNRSRSPVDAAQQWAPELRFSVGFAQLGNADVPPSGRVEPGDARAQLPLTSPLTLSLREAS</sequence>
<evidence type="ECO:0000313" key="2">
    <source>
        <dbReference type="Proteomes" id="UP000032120"/>
    </source>
</evidence>